<gene>
    <name evidence="1" type="ORF">SS50377_15873</name>
    <name evidence="2" type="ORF">SS50377_27237</name>
</gene>
<evidence type="ECO:0000313" key="2">
    <source>
        <dbReference type="EMBL" id="KAH0570944.1"/>
    </source>
</evidence>
<name>V6LU58_9EUKA</name>
<evidence type="ECO:0000313" key="1">
    <source>
        <dbReference type="EMBL" id="EST44334.1"/>
    </source>
</evidence>
<dbReference type="AlphaFoldDB" id="V6LU58"/>
<dbReference type="EMBL" id="KI546119">
    <property type="protein sequence ID" value="EST44334.1"/>
    <property type="molecule type" value="Genomic_DNA"/>
</dbReference>
<dbReference type="EMBL" id="AUWU02000007">
    <property type="protein sequence ID" value="KAH0570944.1"/>
    <property type="molecule type" value="Genomic_DNA"/>
</dbReference>
<sequence length="63" mass="7090">MKGKSHFCSGKLLRVASSSSRIKLNLLSKSTYIEKTPIVYTQFFLDDISTLVITTDSEEYAVK</sequence>
<dbReference type="Proteomes" id="UP000018208">
    <property type="component" value="Unassembled WGS sequence"/>
</dbReference>
<proteinExistence type="predicted"/>
<keyword evidence="3" id="KW-1185">Reference proteome</keyword>
<reference evidence="2" key="2">
    <citation type="submission" date="2020-12" db="EMBL/GenBank/DDBJ databases">
        <title>New Spironucleus salmonicida genome in near-complete chromosomes.</title>
        <authorList>
            <person name="Xu F."/>
            <person name="Kurt Z."/>
            <person name="Jimenez-Gonzalez A."/>
            <person name="Astvaldsson A."/>
            <person name="Andersson J.O."/>
            <person name="Svard S.G."/>
        </authorList>
    </citation>
    <scope>NUCLEOTIDE SEQUENCE</scope>
    <source>
        <strain evidence="2">ATCC 50377</strain>
    </source>
</reference>
<dbReference type="VEuPathDB" id="GiardiaDB:SS50377_27237"/>
<evidence type="ECO:0000313" key="3">
    <source>
        <dbReference type="Proteomes" id="UP000018208"/>
    </source>
</evidence>
<reference evidence="1 2" key="1">
    <citation type="journal article" date="2014" name="PLoS Genet.">
        <title>The Genome of Spironucleus salmonicida Highlights a Fish Pathogen Adapted to Fluctuating Environments.</title>
        <authorList>
            <person name="Xu F."/>
            <person name="Jerlstrom-Hultqvist J."/>
            <person name="Einarsson E."/>
            <person name="Astvaldsson A."/>
            <person name="Svard S.G."/>
            <person name="Andersson J.O."/>
        </authorList>
    </citation>
    <scope>NUCLEOTIDE SEQUENCE</scope>
    <source>
        <strain evidence="2">ATCC 50377</strain>
    </source>
</reference>
<organism evidence="1">
    <name type="scientific">Spironucleus salmonicida</name>
    <dbReference type="NCBI Taxonomy" id="348837"/>
    <lineage>
        <taxon>Eukaryota</taxon>
        <taxon>Metamonada</taxon>
        <taxon>Diplomonadida</taxon>
        <taxon>Hexamitidae</taxon>
        <taxon>Hexamitinae</taxon>
        <taxon>Spironucleus</taxon>
    </lineage>
</organism>
<protein>
    <submittedName>
        <fullName evidence="1">Uncharacterized protein</fullName>
    </submittedName>
</protein>
<accession>V6LU58</accession>